<evidence type="ECO:0000313" key="5">
    <source>
        <dbReference type="Proteomes" id="UP001497444"/>
    </source>
</evidence>
<protein>
    <recommendedName>
        <fullName evidence="3">GIL1/IRKI C-terminal domain-containing protein</fullName>
    </recommendedName>
</protein>
<dbReference type="InterPro" id="IPR042316">
    <property type="entry name" value="IRKI-like"/>
</dbReference>
<evidence type="ECO:0000256" key="2">
    <source>
        <dbReference type="SAM" id="MobiDB-lite"/>
    </source>
</evidence>
<dbReference type="EMBL" id="OZ020103">
    <property type="protein sequence ID" value="CAK9277658.1"/>
    <property type="molecule type" value="Genomic_DNA"/>
</dbReference>
<feature type="region of interest" description="Disordered" evidence="2">
    <location>
        <begin position="239"/>
        <end position="287"/>
    </location>
</feature>
<feature type="compositionally biased region" description="Polar residues" evidence="2">
    <location>
        <begin position="251"/>
        <end position="269"/>
    </location>
</feature>
<organism evidence="4 5">
    <name type="scientific">Sphagnum jensenii</name>
    <dbReference type="NCBI Taxonomy" id="128206"/>
    <lineage>
        <taxon>Eukaryota</taxon>
        <taxon>Viridiplantae</taxon>
        <taxon>Streptophyta</taxon>
        <taxon>Embryophyta</taxon>
        <taxon>Bryophyta</taxon>
        <taxon>Sphagnophytina</taxon>
        <taxon>Sphagnopsida</taxon>
        <taxon>Sphagnales</taxon>
        <taxon>Sphagnaceae</taxon>
        <taxon>Sphagnum</taxon>
    </lineage>
</organism>
<accession>A0ABP0XEW0</accession>
<evidence type="ECO:0000259" key="3">
    <source>
        <dbReference type="Pfam" id="PF24994"/>
    </source>
</evidence>
<feature type="region of interest" description="Disordered" evidence="2">
    <location>
        <begin position="1"/>
        <end position="54"/>
    </location>
</feature>
<feature type="region of interest" description="Disordered" evidence="2">
    <location>
        <begin position="328"/>
        <end position="349"/>
    </location>
</feature>
<keyword evidence="5" id="KW-1185">Reference proteome</keyword>
<feature type="compositionally biased region" description="Acidic residues" evidence="2">
    <location>
        <begin position="27"/>
        <end position="38"/>
    </location>
</feature>
<keyword evidence="1" id="KW-0175">Coiled coil</keyword>
<sequence length="853" mass="93752">MVQSSVSEDDGGGGRRGGEEEEQRQQEEEEEEEEENEGANEITRKKATREQVAAMRRESVALRAQVAAALVHQQQAEAGGRAAAAAAAAAADPRAARRREYPVFTLSYGDDPKQQQLMTSTAAGGSKLKYCGSLQTTKQQQQQQQQQITSAQIWQQQQHHDHSAQQFGLDYQQQQQQQITSAQIWQQQQHHDHSAQQFGLDYEQQQQFMAQDHHITPGNSFRSHELPAQIMRSSRMISPLPATPLTGLTPNGKQQLQHLNRSSASSPNGKKQQQQNRSSSSPKSANLEKYRHCDAAAPVSPISMYSGMEINNLQDSKMMMMMDNTTASTTTLGGRSRRSPGTMSSIESGSKIHTPTAMVGLARDIGSRGKMIAAAAGGSSSSTTAAALPTTSSAWHNCAGGLSSVVPVAGTASLYDSGPIINPPETPPPQPLVEVALKQPPPPQPNSSSSGYFNFLVWGSKKKGLLKKMGHGTATSESGSIISNSNNTEQEKIVNLENKTKMLELKLEESNKKRAAAVYEIRALRLAMEILDGNIKQLQAQCQELQQQRFQDSQMMKKDLELELDDENDEDMIGTESTTAAPSVWTTAHIGHSSSSHHPRVTPELFLTTFENAKRSLRKLTDVICHHIRELGGSFTHVIACLLEQHKVGINKPASQMPRLMKLLYFEAFLNQIMFESFENVNFESNGATAIFNQEALQEASFQSFLDLKKQNWPDIEKALSKAQGVIVNTTFHRFFVVRIEIVISQLGKLGETNMPVSVITAFYKAVKAVWLVHHLAFAFGPAAVTIFRIAPGSKFNPMYMEEVVVTPLSANSNKQVISGPPYVSIMVSPGFIVDKEVCKCKVLCSSKPKPLT</sequence>
<dbReference type="Proteomes" id="UP001497444">
    <property type="component" value="Chromosome 8"/>
</dbReference>
<feature type="domain" description="GIL1/IRKI C-terminal" evidence="3">
    <location>
        <begin position="787"/>
        <end position="844"/>
    </location>
</feature>
<gene>
    <name evidence="4" type="ORF">CSSPJE1EN1_LOCUS23136</name>
</gene>
<dbReference type="PANTHER" id="PTHR31029:SF4">
    <property type="entry name" value="CYCLIN-DEPENDENT KINASE-LIKE PROTEIN"/>
    <property type="match status" value="1"/>
</dbReference>
<feature type="compositionally biased region" description="Basic and acidic residues" evidence="2">
    <location>
        <begin position="12"/>
        <end position="26"/>
    </location>
</feature>
<dbReference type="PANTHER" id="PTHR31029">
    <property type="entry name" value="CYCLIN-DEPENDENT KINASE-LIKE PROTEIN"/>
    <property type="match status" value="1"/>
</dbReference>
<dbReference type="Pfam" id="PF24994">
    <property type="entry name" value="GIL1_IRKI_C"/>
    <property type="match status" value="1"/>
</dbReference>
<evidence type="ECO:0000313" key="4">
    <source>
        <dbReference type="EMBL" id="CAK9277658.1"/>
    </source>
</evidence>
<feature type="compositionally biased region" description="Low complexity" evidence="2">
    <location>
        <begin position="270"/>
        <end position="284"/>
    </location>
</feature>
<feature type="coiled-coil region" evidence="1">
    <location>
        <begin position="486"/>
        <end position="570"/>
    </location>
</feature>
<feature type="compositionally biased region" description="Low complexity" evidence="2">
    <location>
        <begin position="239"/>
        <end position="250"/>
    </location>
</feature>
<reference evidence="4" key="1">
    <citation type="submission" date="2024-02" db="EMBL/GenBank/DDBJ databases">
        <authorList>
            <consortium name="ELIXIR-Norway"/>
            <consortium name="Elixir Norway"/>
        </authorList>
    </citation>
    <scope>NUCLEOTIDE SEQUENCE</scope>
</reference>
<proteinExistence type="predicted"/>
<name>A0ABP0XEW0_9BRYO</name>
<dbReference type="InterPro" id="IPR056813">
    <property type="entry name" value="GIL1_IRKI_C"/>
</dbReference>
<evidence type="ECO:0000256" key="1">
    <source>
        <dbReference type="SAM" id="Coils"/>
    </source>
</evidence>